<sequence length="258" mass="27642">MAWGHSGESARRRQTRAGSARPSEEMNHFSQTGHDCGNDTDDSGRPCLHCARPPEGIRRTICGRNSPVTDLVARTPFADTRASDLRFSAGKALRRGRRALPTALAECPGPSAGGASCTLRILGASHQVVLDLGDCRWVETLSCGTDGEPVNFPNGSVQLIGDWAYACRMELDLAPDAAAMAAVSAGLDELQHTVRLGVRFAGDPHARTVIGASVRRDGATEVLTWETWHLYPQHGEIVHTVSTAQVLTNWEGAACPTH</sequence>
<feature type="region of interest" description="Disordered" evidence="1">
    <location>
        <begin position="1"/>
        <end position="38"/>
    </location>
</feature>
<name>A0A255GBR0_9ACTN</name>
<organism evidence="2 3">
    <name type="scientific">Enemella evansiae</name>
    <dbReference type="NCBI Taxonomy" id="2016499"/>
    <lineage>
        <taxon>Bacteria</taxon>
        <taxon>Bacillati</taxon>
        <taxon>Actinomycetota</taxon>
        <taxon>Actinomycetes</taxon>
        <taxon>Propionibacteriales</taxon>
        <taxon>Propionibacteriaceae</taxon>
        <taxon>Enemella</taxon>
    </lineage>
</organism>
<dbReference type="InterPro" id="IPR024486">
    <property type="entry name" value="DUF2617"/>
</dbReference>
<evidence type="ECO:0000256" key="1">
    <source>
        <dbReference type="SAM" id="MobiDB-lite"/>
    </source>
</evidence>
<accession>A0A255GBR0</accession>
<reference evidence="2 3" key="1">
    <citation type="submission" date="2017-07" db="EMBL/GenBank/DDBJ databases">
        <title>Draft whole genome sequences of clinical Proprionibacteriaceae strains.</title>
        <authorList>
            <person name="Bernier A.-M."/>
            <person name="Bernard K."/>
            <person name="Domingo M.-C."/>
        </authorList>
    </citation>
    <scope>NUCLEOTIDE SEQUENCE [LARGE SCALE GENOMIC DNA]</scope>
    <source>
        <strain evidence="2 3">NML 030167</strain>
    </source>
</reference>
<gene>
    <name evidence="2" type="ORF">CGZ94_13485</name>
</gene>
<protein>
    <recommendedName>
        <fullName evidence="4">DUF2617 family protein</fullName>
    </recommendedName>
</protein>
<evidence type="ECO:0000313" key="3">
    <source>
        <dbReference type="Proteomes" id="UP000215896"/>
    </source>
</evidence>
<dbReference type="EMBL" id="NMVO01000014">
    <property type="protein sequence ID" value="OYO13001.1"/>
    <property type="molecule type" value="Genomic_DNA"/>
</dbReference>
<evidence type="ECO:0008006" key="4">
    <source>
        <dbReference type="Google" id="ProtNLM"/>
    </source>
</evidence>
<dbReference type="Pfam" id="PF10936">
    <property type="entry name" value="DUF2617"/>
    <property type="match status" value="1"/>
</dbReference>
<comment type="caution">
    <text evidence="2">The sequence shown here is derived from an EMBL/GenBank/DDBJ whole genome shotgun (WGS) entry which is preliminary data.</text>
</comment>
<evidence type="ECO:0000313" key="2">
    <source>
        <dbReference type="EMBL" id="OYO13001.1"/>
    </source>
</evidence>
<dbReference type="OrthoDB" id="4462506at2"/>
<dbReference type="Proteomes" id="UP000215896">
    <property type="component" value="Unassembled WGS sequence"/>
</dbReference>
<dbReference type="AlphaFoldDB" id="A0A255GBR0"/>
<keyword evidence="3" id="KW-1185">Reference proteome</keyword>
<proteinExistence type="predicted"/>